<feature type="region of interest" description="Disordered" evidence="1">
    <location>
        <begin position="109"/>
        <end position="136"/>
    </location>
</feature>
<name>A0A4C1WU93_EUMVA</name>
<gene>
    <name evidence="2" type="ORF">EVAR_35997_1</name>
</gene>
<feature type="region of interest" description="Disordered" evidence="1">
    <location>
        <begin position="33"/>
        <end position="70"/>
    </location>
</feature>
<sequence length="201" mass="22597">MSVSVCFETEEVMDRSGCIKSSEVHDVIARHPGASHNHNKRESVRFRTSPTTHNRRRDSGIGREQAESSQRKFRISRTLSCIHEGTKKNRKTLARGEIEISTGSKYILSKEGKANNANKSKTTPTRDQKEDVDPPIPVPVRVYKTTTLTGHCSMHEGCIGRANPGDSKTVTIRIAFGDARQDWVVPDIEWNNRVSENKIKD</sequence>
<comment type="caution">
    <text evidence="2">The sequence shown here is derived from an EMBL/GenBank/DDBJ whole genome shotgun (WGS) entry which is preliminary data.</text>
</comment>
<evidence type="ECO:0000256" key="1">
    <source>
        <dbReference type="SAM" id="MobiDB-lite"/>
    </source>
</evidence>
<protein>
    <submittedName>
        <fullName evidence="2">Uncharacterized protein</fullName>
    </submittedName>
</protein>
<dbReference type="EMBL" id="BGZK01000647">
    <property type="protein sequence ID" value="GBP54440.1"/>
    <property type="molecule type" value="Genomic_DNA"/>
</dbReference>
<proteinExistence type="predicted"/>
<keyword evidence="3" id="KW-1185">Reference proteome</keyword>
<feature type="compositionally biased region" description="Basic and acidic residues" evidence="1">
    <location>
        <begin position="57"/>
        <end position="70"/>
    </location>
</feature>
<evidence type="ECO:0000313" key="2">
    <source>
        <dbReference type="EMBL" id="GBP54440.1"/>
    </source>
</evidence>
<accession>A0A4C1WU93</accession>
<dbReference type="AlphaFoldDB" id="A0A4C1WU93"/>
<reference evidence="2 3" key="1">
    <citation type="journal article" date="2019" name="Commun. Biol.">
        <title>The bagworm genome reveals a unique fibroin gene that provides high tensile strength.</title>
        <authorList>
            <person name="Kono N."/>
            <person name="Nakamura H."/>
            <person name="Ohtoshi R."/>
            <person name="Tomita M."/>
            <person name="Numata K."/>
            <person name="Arakawa K."/>
        </authorList>
    </citation>
    <scope>NUCLEOTIDE SEQUENCE [LARGE SCALE GENOMIC DNA]</scope>
</reference>
<organism evidence="2 3">
    <name type="scientific">Eumeta variegata</name>
    <name type="common">Bagworm moth</name>
    <name type="synonym">Eumeta japonica</name>
    <dbReference type="NCBI Taxonomy" id="151549"/>
    <lineage>
        <taxon>Eukaryota</taxon>
        <taxon>Metazoa</taxon>
        <taxon>Ecdysozoa</taxon>
        <taxon>Arthropoda</taxon>
        <taxon>Hexapoda</taxon>
        <taxon>Insecta</taxon>
        <taxon>Pterygota</taxon>
        <taxon>Neoptera</taxon>
        <taxon>Endopterygota</taxon>
        <taxon>Lepidoptera</taxon>
        <taxon>Glossata</taxon>
        <taxon>Ditrysia</taxon>
        <taxon>Tineoidea</taxon>
        <taxon>Psychidae</taxon>
        <taxon>Oiketicinae</taxon>
        <taxon>Eumeta</taxon>
    </lineage>
</organism>
<dbReference type="Proteomes" id="UP000299102">
    <property type="component" value="Unassembled WGS sequence"/>
</dbReference>
<evidence type="ECO:0000313" key="3">
    <source>
        <dbReference type="Proteomes" id="UP000299102"/>
    </source>
</evidence>